<organism evidence="1 2">
    <name type="scientific">Streptomyces monashensis</name>
    <dbReference type="NCBI Taxonomy" id="1678012"/>
    <lineage>
        <taxon>Bacteria</taxon>
        <taxon>Bacillati</taxon>
        <taxon>Actinomycetota</taxon>
        <taxon>Actinomycetes</taxon>
        <taxon>Kitasatosporales</taxon>
        <taxon>Streptomycetaceae</taxon>
        <taxon>Streptomyces</taxon>
    </lineage>
</organism>
<sequence>MQRTAPPQRLVVHRQRLLVGRTGLRELVDETFAVEVLDRGDPRGVRVRPQVVSPLDEGLPRATR</sequence>
<evidence type="ECO:0000313" key="1">
    <source>
        <dbReference type="EMBL" id="OIK07722.1"/>
    </source>
</evidence>
<comment type="caution">
    <text evidence="1">The sequence shown here is derived from an EMBL/GenBank/DDBJ whole genome shotgun (WGS) entry which is preliminary data.</text>
</comment>
<evidence type="ECO:0000313" key="2">
    <source>
        <dbReference type="Proteomes" id="UP000179642"/>
    </source>
</evidence>
<proteinExistence type="predicted"/>
<reference evidence="1 2" key="1">
    <citation type="submission" date="2016-10" db="EMBL/GenBank/DDBJ databases">
        <title>Genome sequence of Streptomyces sp. MUSC 1.</title>
        <authorList>
            <person name="Lee L.-H."/>
            <person name="Ser H.-L."/>
            <person name="Law J.W.-F."/>
        </authorList>
    </citation>
    <scope>NUCLEOTIDE SEQUENCE [LARGE SCALE GENOMIC DNA]</scope>
    <source>
        <strain evidence="1 2">MUSC 1</strain>
    </source>
</reference>
<gene>
    <name evidence="1" type="ORF">BIV23_01700</name>
</gene>
<name>A0A1S2QNI5_9ACTN</name>
<protein>
    <submittedName>
        <fullName evidence="1">Uncharacterized protein</fullName>
    </submittedName>
</protein>
<accession>A0A1S2QNI5</accession>
<dbReference type="Proteomes" id="UP000179642">
    <property type="component" value="Unassembled WGS sequence"/>
</dbReference>
<dbReference type="AlphaFoldDB" id="A0A1S2QNI5"/>
<dbReference type="EMBL" id="MLYO01000009">
    <property type="protein sequence ID" value="OIK07722.1"/>
    <property type="molecule type" value="Genomic_DNA"/>
</dbReference>
<keyword evidence="2" id="KW-1185">Reference proteome</keyword>